<dbReference type="Gene3D" id="3.30.1920.10">
    <property type="entry name" value="Baseplate protein-like domains - 2 layer sandwich fold"/>
    <property type="match status" value="1"/>
</dbReference>
<dbReference type="SUPFAM" id="SSF69279">
    <property type="entry name" value="Phage tail proteins"/>
    <property type="match status" value="1"/>
</dbReference>
<sequence length="317" mass="35863">MYTMAYDIQVGGYQLGMLDKVEIHSSVELLADTAKITLPAAEYNKALDVEEAIHRGDEVTIRLGYEETGLVTEFRGYLQRIDTDNGDLTLTCEDDLFLFRKPLKDAVLTKVTLSSLLTRIIREIGLSVKVSCTYSWTYSKFVIKSATAFDVLKKVQEECGADIYLKDGVLHLHAPGEHIGKERLYDFRYNIEAADLTYRKAEDKKYLITVRALLPDGKVREFEVGTPGGDKITIKCPTSDEVSMRLRAETELRRRTFDGYDGSIDAWLIPECQAGDSVELHDPDYPHKEGTYFVRSVTTEFSEEGGKRKVQLGFRLS</sequence>
<name>A0A8S5R6G4_9VIRU</name>
<proteinExistence type="predicted"/>
<dbReference type="Gene3D" id="2.30.300.10">
    <property type="entry name" value="Baseplate protein-like domain - beta roll fold"/>
    <property type="match status" value="1"/>
</dbReference>
<evidence type="ECO:0000313" key="1">
    <source>
        <dbReference type="EMBL" id="DAE26976.1"/>
    </source>
</evidence>
<dbReference type="EMBL" id="BK015825">
    <property type="protein sequence ID" value="DAE26976.1"/>
    <property type="molecule type" value="Genomic_DNA"/>
</dbReference>
<dbReference type="InterPro" id="IPR023399">
    <property type="entry name" value="Baseplate-like_2-layer_sand"/>
</dbReference>
<reference evidence="1" key="1">
    <citation type="journal article" date="2021" name="Proc. Natl. Acad. Sci. U.S.A.">
        <title>A Catalog of Tens of Thousands of Viruses from Human Metagenomes Reveals Hidden Associations with Chronic Diseases.</title>
        <authorList>
            <person name="Tisza M.J."/>
            <person name="Buck C.B."/>
        </authorList>
    </citation>
    <scope>NUCLEOTIDE SEQUENCE</scope>
    <source>
        <strain evidence="1">CtVE78</strain>
    </source>
</reference>
<dbReference type="Gene3D" id="3.55.50.10">
    <property type="entry name" value="Baseplate protein-like domains"/>
    <property type="match status" value="1"/>
</dbReference>
<protein>
    <submittedName>
        <fullName evidence="1">Tail protein</fullName>
    </submittedName>
</protein>
<organism evidence="1">
    <name type="scientific">virus sp. ctVE78</name>
    <dbReference type="NCBI Taxonomy" id="2826804"/>
    <lineage>
        <taxon>Viruses</taxon>
    </lineage>
</organism>
<accession>A0A8S5R6G4</accession>